<evidence type="ECO:0000256" key="15">
    <source>
        <dbReference type="ARBA" id="ARBA00047857"/>
    </source>
</evidence>
<dbReference type="PANTHER" id="PTHR40706:SF1">
    <property type="entry name" value="RIBOFLAVIN KINASE"/>
    <property type="match status" value="1"/>
</dbReference>
<comment type="caution">
    <text evidence="16">Lacks conserved residue(s) required for the propagation of feature annotation.</text>
</comment>
<evidence type="ECO:0000256" key="14">
    <source>
        <dbReference type="ARBA" id="ARBA00033116"/>
    </source>
</evidence>
<dbReference type="PATRIC" id="fig|1204725.3.peg.385"/>
<evidence type="ECO:0000259" key="17">
    <source>
        <dbReference type="Pfam" id="PF01982"/>
    </source>
</evidence>
<dbReference type="GO" id="GO:0008531">
    <property type="term" value="F:riboflavin kinase activity"/>
    <property type="evidence" value="ECO:0007669"/>
    <property type="project" value="InterPro"/>
</dbReference>
<dbReference type="InterPro" id="IPR023470">
    <property type="entry name" value="Riboflavin_kinase_archaeal"/>
</dbReference>
<evidence type="ECO:0000256" key="6">
    <source>
        <dbReference type="ARBA" id="ARBA00022643"/>
    </source>
</evidence>
<evidence type="ECO:0000256" key="3">
    <source>
        <dbReference type="ARBA" id="ARBA00011987"/>
    </source>
</evidence>
<dbReference type="PANTHER" id="PTHR40706">
    <property type="entry name" value="RIBOFLAVIN KINASE"/>
    <property type="match status" value="1"/>
</dbReference>
<comment type="cofactor">
    <cofactor evidence="16">
        <name>Mg(2+)</name>
        <dbReference type="ChEBI" id="CHEBI:18420"/>
    </cofactor>
    <text evidence="16">Binds 1 Mg(2+) ion per subunit.</text>
</comment>
<evidence type="ECO:0000313" key="19">
    <source>
        <dbReference type="Proteomes" id="UP000007360"/>
    </source>
</evidence>
<organism evidence="18 19">
    <name type="scientific">Methanobacterium formicicum (strain DSM 3637 / PP1)</name>
    <dbReference type="NCBI Taxonomy" id="1204725"/>
    <lineage>
        <taxon>Archaea</taxon>
        <taxon>Methanobacteriati</taxon>
        <taxon>Methanobacteriota</taxon>
        <taxon>Methanomada group</taxon>
        <taxon>Methanobacteria</taxon>
        <taxon>Methanobacteriales</taxon>
        <taxon>Methanobacteriaceae</taxon>
        <taxon>Methanobacterium</taxon>
    </lineage>
</organism>
<proteinExistence type="inferred from homology"/>
<feature type="binding site" evidence="16">
    <location>
        <begin position="105"/>
        <end position="108"/>
    </location>
    <ligand>
        <name>CDP</name>
        <dbReference type="ChEBI" id="CHEBI:58069"/>
    </ligand>
</feature>
<keyword evidence="9 16" id="KW-0547">Nucleotide-binding</keyword>
<keyword evidence="6 16" id="KW-0288">FMN</keyword>
<accession>K2R374</accession>
<feature type="domain" description="Riboflavin kinase" evidence="17">
    <location>
        <begin position="7"/>
        <end position="123"/>
    </location>
</feature>
<evidence type="ECO:0000256" key="2">
    <source>
        <dbReference type="ARBA" id="ARBA00006428"/>
    </source>
</evidence>
<keyword evidence="19" id="KW-1185">Reference proteome</keyword>
<comment type="caution">
    <text evidence="18">The sequence shown here is derived from an EMBL/GenBank/DDBJ whole genome shotgun (WGS) entry which is preliminary data.</text>
</comment>
<dbReference type="InterPro" id="IPR023465">
    <property type="entry name" value="Riboflavin_kinase_dom_sf"/>
</dbReference>
<evidence type="ECO:0000256" key="1">
    <source>
        <dbReference type="ARBA" id="ARBA00005219"/>
    </source>
</evidence>
<keyword evidence="8 16" id="KW-0479">Metal-binding</keyword>
<evidence type="ECO:0000313" key="18">
    <source>
        <dbReference type="EMBL" id="EKF87003.1"/>
    </source>
</evidence>
<evidence type="ECO:0000256" key="7">
    <source>
        <dbReference type="ARBA" id="ARBA00022679"/>
    </source>
</evidence>
<name>K2R374_METFP</name>
<evidence type="ECO:0000256" key="5">
    <source>
        <dbReference type="ARBA" id="ARBA00022630"/>
    </source>
</evidence>
<dbReference type="GO" id="GO:0009231">
    <property type="term" value="P:riboflavin biosynthetic process"/>
    <property type="evidence" value="ECO:0007669"/>
    <property type="project" value="InterPro"/>
</dbReference>
<dbReference type="SUPFAM" id="SSF82114">
    <property type="entry name" value="Riboflavin kinase-like"/>
    <property type="match status" value="1"/>
</dbReference>
<keyword evidence="7 16" id="KW-0808">Transferase</keyword>
<dbReference type="AlphaFoldDB" id="K2R374"/>
<comment type="function">
    <text evidence="16">Catalyzes the CTP-dependent phosphorylation of riboflavin (vitamin B2) to form flavin mononucleotide (FMN).</text>
</comment>
<keyword evidence="5 16" id="KW-0285">Flavoprotein</keyword>
<dbReference type="InterPro" id="IPR039063">
    <property type="entry name" value="RibK_CTP-dep"/>
</dbReference>
<feature type="binding site" evidence="16">
    <location>
        <position position="39"/>
    </location>
    <ligand>
        <name>Mg(2+)</name>
        <dbReference type="ChEBI" id="CHEBI:18420"/>
    </ligand>
</feature>
<sequence length="124" mass="13953">MEIKGKIISGTHKGSYFMSLEAYQEEFQKKLKFKPFPGTLNLEISKENAGIIHDLHDRMGVIKGTGNYGDVKFLPAKLNGIVNGAILFPIKTQHPSEILEFVAEENLRNKFKFNDGDQATLKID</sequence>
<evidence type="ECO:0000256" key="10">
    <source>
        <dbReference type="ARBA" id="ARBA00022777"/>
    </source>
</evidence>
<keyword evidence="10 16" id="KW-0418">Kinase</keyword>
<dbReference type="GO" id="GO:0000166">
    <property type="term" value="F:nucleotide binding"/>
    <property type="evidence" value="ECO:0007669"/>
    <property type="project" value="UniProtKB-UniRule"/>
</dbReference>
<dbReference type="GO" id="GO:0009398">
    <property type="term" value="P:FMN biosynthetic process"/>
    <property type="evidence" value="ECO:0007669"/>
    <property type="project" value="UniProtKB-UniRule"/>
</dbReference>
<keyword evidence="11 16" id="KW-0460">Magnesium</keyword>
<evidence type="ECO:0000256" key="4">
    <source>
        <dbReference type="ARBA" id="ARBA00017394"/>
    </source>
</evidence>
<dbReference type="GO" id="GO:0000287">
    <property type="term" value="F:magnesium ion binding"/>
    <property type="evidence" value="ECO:0007669"/>
    <property type="project" value="UniProtKB-UniRule"/>
</dbReference>
<evidence type="ECO:0000256" key="11">
    <source>
        <dbReference type="ARBA" id="ARBA00022842"/>
    </source>
</evidence>
<dbReference type="Proteomes" id="UP000007360">
    <property type="component" value="Unassembled WGS sequence"/>
</dbReference>
<dbReference type="InterPro" id="IPR023602">
    <property type="entry name" value="Riboflavin_kinase_CTP-dep"/>
</dbReference>
<evidence type="ECO:0000256" key="16">
    <source>
        <dbReference type="HAMAP-Rule" id="MF_01285"/>
    </source>
</evidence>
<feature type="binding site" evidence="16">
    <location>
        <position position="92"/>
    </location>
    <ligand>
        <name>FMN</name>
        <dbReference type="ChEBI" id="CHEBI:58210"/>
    </ligand>
</feature>
<feature type="binding site" evidence="16">
    <location>
        <position position="100"/>
    </location>
    <ligand>
        <name>FMN</name>
        <dbReference type="ChEBI" id="CHEBI:58210"/>
    </ligand>
</feature>
<dbReference type="HAMAP" id="MF_01285">
    <property type="entry name" value="Riboflavin_kinase"/>
    <property type="match status" value="1"/>
</dbReference>
<dbReference type="Gene3D" id="2.40.30.30">
    <property type="entry name" value="Riboflavin kinase-like"/>
    <property type="match status" value="1"/>
</dbReference>
<comment type="catalytic activity">
    <reaction evidence="15 16">
        <text>riboflavin + CTP = CDP + FMN + H(+)</text>
        <dbReference type="Rhea" id="RHEA:25021"/>
        <dbReference type="ChEBI" id="CHEBI:15378"/>
        <dbReference type="ChEBI" id="CHEBI:37563"/>
        <dbReference type="ChEBI" id="CHEBI:57986"/>
        <dbReference type="ChEBI" id="CHEBI:58069"/>
        <dbReference type="ChEBI" id="CHEBI:58210"/>
        <dbReference type="EC" id="2.7.1.161"/>
    </reaction>
</comment>
<comment type="pathway">
    <text evidence="1 16">Cofactor biosynthesis; FMN biosynthesis; FMN from riboflavin (CTP route): step 1/1.</text>
</comment>
<dbReference type="UniPathway" id="UPA00276">
    <property type="reaction ID" value="UER00929"/>
</dbReference>
<dbReference type="Pfam" id="PF01982">
    <property type="entry name" value="CTP-dep_RFKase"/>
    <property type="match status" value="1"/>
</dbReference>
<evidence type="ECO:0000256" key="13">
    <source>
        <dbReference type="ARBA" id="ARBA00030544"/>
    </source>
</evidence>
<dbReference type="EMBL" id="AMPO01000001">
    <property type="protein sequence ID" value="EKF87003.1"/>
    <property type="molecule type" value="Genomic_DNA"/>
</dbReference>
<comment type="similarity">
    <text evidence="2 16">Belongs to the archaeal riboflavin kinase family.</text>
</comment>
<evidence type="ECO:0000256" key="12">
    <source>
        <dbReference type="ARBA" id="ARBA00029789"/>
    </source>
</evidence>
<dbReference type="EC" id="2.7.1.161" evidence="3 16"/>
<evidence type="ECO:0000256" key="8">
    <source>
        <dbReference type="ARBA" id="ARBA00022723"/>
    </source>
</evidence>
<gene>
    <name evidence="16" type="primary">ribK</name>
    <name evidence="18" type="ORF">A994_01915</name>
</gene>
<evidence type="ECO:0000256" key="9">
    <source>
        <dbReference type="ARBA" id="ARBA00022741"/>
    </source>
</evidence>
<dbReference type="OrthoDB" id="30955at2157"/>
<reference evidence="18 19" key="1">
    <citation type="journal article" date="2012" name="J. Bacteriol.">
        <title>Draft genome sequence of Methanobacterium formicicum DSM 3637, an archaebacterium isolated from the methane producer amoeba Pelomyxa palustris.</title>
        <authorList>
            <person name="Gutierrez G."/>
        </authorList>
    </citation>
    <scope>NUCLEOTIDE SEQUENCE [LARGE SCALE GENOMIC DNA]</scope>
    <source>
        <strain evidence="19">DSM 3637 / PP1</strain>
    </source>
</reference>
<feature type="binding site" evidence="16">
    <location>
        <begin position="10"/>
        <end position="15"/>
    </location>
    <ligand>
        <name>CDP</name>
        <dbReference type="ChEBI" id="CHEBI:58069"/>
    </ligand>
</feature>
<protein>
    <recommendedName>
        <fullName evidence="4 16">Riboflavin kinase</fullName>
        <shortName evidence="16">RFK</shortName>
        <ecNumber evidence="3 16">2.7.1.161</ecNumber>
    </recommendedName>
    <alternativeName>
        <fullName evidence="13 16">CTP-dependent riboflavin kinase</fullName>
    </alternativeName>
    <alternativeName>
        <fullName evidence="14 16">CTP:riboflavin 5'-phosphotransferase</fullName>
    </alternativeName>
    <alternativeName>
        <fullName evidence="12 16">Flavokinase</fullName>
    </alternativeName>
</protein>
<feature type="binding site" evidence="16">
    <location>
        <position position="41"/>
    </location>
    <ligand>
        <name>Mg(2+)</name>
        <dbReference type="ChEBI" id="CHEBI:18420"/>
    </ligand>
</feature>
<dbReference type="RefSeq" id="WP_004029578.1">
    <property type="nucleotide sequence ID" value="NZ_AMPO01000001.1"/>
</dbReference>